<evidence type="ECO:0000313" key="1">
    <source>
        <dbReference type="EMBL" id="OBQ45634.1"/>
    </source>
</evidence>
<protein>
    <submittedName>
        <fullName evidence="1">Uncharacterized protein</fullName>
    </submittedName>
</protein>
<proteinExistence type="predicted"/>
<dbReference type="AlphaFoldDB" id="A0A1B7X8F2"/>
<dbReference type="Proteomes" id="UP000092093">
    <property type="component" value="Unassembled WGS sequence"/>
</dbReference>
<name>A0A1B7X8F2_APHFL</name>
<accession>A0A1B7X8F2</accession>
<comment type="caution">
    <text evidence="1">The sequence shown here is derived from an EMBL/GenBank/DDBJ whole genome shotgun (WGS) entry which is preliminary data.</text>
</comment>
<organism evidence="1 2">
    <name type="scientific">Aphanizomenon flos-aquae WA102</name>
    <dbReference type="NCBI Taxonomy" id="1710896"/>
    <lineage>
        <taxon>Bacteria</taxon>
        <taxon>Bacillati</taxon>
        <taxon>Cyanobacteriota</taxon>
        <taxon>Cyanophyceae</taxon>
        <taxon>Nostocales</taxon>
        <taxon>Aphanizomenonaceae</taxon>
        <taxon>Aphanizomenon</taxon>
    </lineage>
</organism>
<reference evidence="1 2" key="1">
    <citation type="submission" date="2015-09" db="EMBL/GenBank/DDBJ databases">
        <title>Aphanizomenon flos-aquae WA102.</title>
        <authorList>
            <person name="Driscoll C."/>
        </authorList>
    </citation>
    <scope>NUCLEOTIDE SEQUENCE [LARGE SCALE GENOMIC DNA]</scope>
    <source>
        <strain evidence="1">WA102</strain>
    </source>
</reference>
<evidence type="ECO:0000313" key="2">
    <source>
        <dbReference type="Proteomes" id="UP000092093"/>
    </source>
</evidence>
<gene>
    <name evidence="1" type="ORF">AN484_01310</name>
</gene>
<dbReference type="EMBL" id="LJOW01000002">
    <property type="protein sequence ID" value="OBQ45634.1"/>
    <property type="molecule type" value="Genomic_DNA"/>
</dbReference>
<sequence>MSNPSNLYAEKIYAEHPVALWALDDTADYISLITEPKRNLLNWEIDNGSALAYTLSDEPFPESGTFKITGDLTSELSGQVVCVSENIINFSLLNKELSTFSIGGFFNSLSAYASSFEIGYEYFDTTSGNKIQRLKSYPVFLYNEWFFISETFEMPEDNTEFRVVVKINYIGGAADTSDYTFLVNGISVGQWSEEFNSSSLGVTKELLPSEIAIEESYGIPASAYGVEDRKGYYLVSNNSLMAKNTGIPLVYGASNLTKLLPNKDQNGQPKPSLIIPGLGFMGEDGHNKEYTLETWIRINSDSVTKKRIIGPIGSDDGLYVDGPFLTLKIGSVFGSYYVGEWTRPMLTHIRLSENNGSLLVNGEEVISLTYLTSELNFPKSILNEKNQDWIGFYAYEDVSPIEIDCVAIYTYQVPVVLAKKRFVYGQGVEFPEGINQAYSGSSIYIDYPFADYTNNYSYPSLGNWSQGIVDNLEIKNNLLSTPDYSLPDIVLGSGSLSEIYESLKNQQNENENFFSFGSNSGHMYFENLNFLKEKIRSFYGSFKFLSNSPDKQVLFRVNSGTSSNYFEIYSEGLSVVYKLYYGGTENILLTLSAVEIGEVFSVGIDIDKISKYFGGTVASFFGNSNSLSFYIAGNSNLTETFGGRIYKVGFCTSRNHKKINELFNEKGIVIENDNVFVEYLQTPDVEYNSTENYFGTNPAEWDTLISGGEVSSDGVATLQEHTASYTLSPSLYFDNYFLDIDIQGYWEDYVPLTYFAQYVKDKKYKEYYDLDFIQFNINYPSPSVFVEEEQFGSWTYRELSEEYGSPVQRDYSSLGNQLFTNYLNYDDLKNRAYKNYKYDTSNSLVRSYVTFQYTKNGANLSSENFINIEKPSKDSIVIPGEDWNYTKYEVVDNMIIYPPLNSNILDISLVTHLEFEVKAILKNKVSLRSLEYASQAFNATSTNPIGTRFGNEIYPYKKSGFYYDYKSQNPFTIYKGTSPYLYLTRYTGMELKGAIDPLENRGLSIPINKEKSNNFKVLAMQAAIRYDKDAFPYASTEIFEIKSRYSHIKFYMVAIHPTGERAKIYAIDVKTGRLENGINFYWNGKIVKEPVITIKEWGFLGISFPKLLDFESRVGLLNFNGPLTFNTVSYYQSTNLQEIQKVEERPWFAVENAPPEVLEWDYWRSTAFLWEGVLVVSSKNYYGVSPSTIYKSYTGTNKIIIDSPGILTISNVRSNDDYEYRIYSGITSKLTTVTAV</sequence>